<dbReference type="InterPro" id="IPR010982">
    <property type="entry name" value="Lambda_DNA-bd_dom_sf"/>
</dbReference>
<keyword evidence="3" id="KW-1185">Reference proteome</keyword>
<dbReference type="Pfam" id="PF19054">
    <property type="entry name" value="DUF5753"/>
    <property type="match status" value="1"/>
</dbReference>
<accession>A0ABW3DLI1</accession>
<gene>
    <name evidence="2" type="ORF">ACFQ08_04655</name>
</gene>
<organism evidence="2 3">
    <name type="scientific">Streptosporangium algeriense</name>
    <dbReference type="NCBI Taxonomy" id="1682748"/>
    <lineage>
        <taxon>Bacteria</taxon>
        <taxon>Bacillati</taxon>
        <taxon>Actinomycetota</taxon>
        <taxon>Actinomycetes</taxon>
        <taxon>Streptosporangiales</taxon>
        <taxon>Streptosporangiaceae</taxon>
        <taxon>Streptosporangium</taxon>
    </lineage>
</organism>
<dbReference type="CDD" id="cd00093">
    <property type="entry name" value="HTH_XRE"/>
    <property type="match status" value="1"/>
</dbReference>
<dbReference type="InterPro" id="IPR043917">
    <property type="entry name" value="DUF5753"/>
</dbReference>
<sequence length="302" mass="33732">MLEGVVRHTGHMKHSTVRLRRLARELRMLRAATEMTTEAAAEQLGWSRSKLNRFETGKGAPTPADVAAICHLYCVAESTTEALVQLTREVARRGWWTAYSDVFTGSYVEFEAAAKEIRHWAPLLVPGLLQTEEYAREIIQAGHPDRSDVELARRIDARMQRKTSLLGAHPVTLRIVIAEYVLRYPVGTPDVMARQLNELLQAAKQPNITIQILPTAAGVHSGTEGAFSVLFFEGDDPNLGYAECPAGEVYVEDPEQIRQLMLTFERLAASALSPEESAAFIAVVRSEYDRRVVQRRVPQVQP</sequence>
<name>A0ABW3DLI1_9ACTN</name>
<dbReference type="InterPro" id="IPR001387">
    <property type="entry name" value="Cro/C1-type_HTH"/>
</dbReference>
<proteinExistence type="predicted"/>
<dbReference type="EMBL" id="JBHTHX010000081">
    <property type="protein sequence ID" value="MFD0883847.1"/>
    <property type="molecule type" value="Genomic_DNA"/>
</dbReference>
<dbReference type="Proteomes" id="UP001597024">
    <property type="component" value="Unassembled WGS sequence"/>
</dbReference>
<dbReference type="Gene3D" id="1.10.260.40">
    <property type="entry name" value="lambda repressor-like DNA-binding domains"/>
    <property type="match status" value="1"/>
</dbReference>
<evidence type="ECO:0000313" key="2">
    <source>
        <dbReference type="EMBL" id="MFD0883847.1"/>
    </source>
</evidence>
<feature type="domain" description="HTH cro/C1-type" evidence="1">
    <location>
        <begin position="26"/>
        <end position="83"/>
    </location>
</feature>
<dbReference type="SUPFAM" id="SSF47413">
    <property type="entry name" value="lambda repressor-like DNA-binding domains"/>
    <property type="match status" value="1"/>
</dbReference>
<reference evidence="3" key="1">
    <citation type="journal article" date="2019" name="Int. J. Syst. Evol. Microbiol.">
        <title>The Global Catalogue of Microorganisms (GCM) 10K type strain sequencing project: providing services to taxonomists for standard genome sequencing and annotation.</title>
        <authorList>
            <consortium name="The Broad Institute Genomics Platform"/>
            <consortium name="The Broad Institute Genome Sequencing Center for Infectious Disease"/>
            <person name="Wu L."/>
            <person name="Ma J."/>
        </authorList>
    </citation>
    <scope>NUCLEOTIDE SEQUENCE [LARGE SCALE GENOMIC DNA]</scope>
    <source>
        <strain evidence="3">CCUG 62974</strain>
    </source>
</reference>
<dbReference type="PROSITE" id="PS50943">
    <property type="entry name" value="HTH_CROC1"/>
    <property type="match status" value="1"/>
</dbReference>
<comment type="caution">
    <text evidence="2">The sequence shown here is derived from an EMBL/GenBank/DDBJ whole genome shotgun (WGS) entry which is preliminary data.</text>
</comment>
<dbReference type="SMART" id="SM00530">
    <property type="entry name" value="HTH_XRE"/>
    <property type="match status" value="1"/>
</dbReference>
<protein>
    <submittedName>
        <fullName evidence="2">Helix-turn-helix domain-containing protein</fullName>
    </submittedName>
</protein>
<evidence type="ECO:0000259" key="1">
    <source>
        <dbReference type="PROSITE" id="PS50943"/>
    </source>
</evidence>
<evidence type="ECO:0000313" key="3">
    <source>
        <dbReference type="Proteomes" id="UP001597024"/>
    </source>
</evidence>
<dbReference type="Pfam" id="PF13560">
    <property type="entry name" value="HTH_31"/>
    <property type="match status" value="1"/>
</dbReference>